<dbReference type="InterPro" id="IPR001867">
    <property type="entry name" value="OmpR/PhoB-type_DNA-bd"/>
</dbReference>
<dbReference type="SUPFAM" id="SSF46894">
    <property type="entry name" value="C-terminal effector domain of the bipartite response regulators"/>
    <property type="match status" value="1"/>
</dbReference>
<reference evidence="12" key="1">
    <citation type="submission" date="2022-11" db="EMBL/GenBank/DDBJ databases">
        <title>Genomic repertoires linked with pathogenic potency of arthritogenic Prevotella copri isolated from the gut of rheumatoid arthritis patients.</title>
        <authorList>
            <person name="Nii T."/>
            <person name="Maeda Y."/>
            <person name="Motooka D."/>
            <person name="Naito M."/>
            <person name="Matsumoto Y."/>
            <person name="Ogawa T."/>
            <person name="Oguro-Igashira E."/>
            <person name="Kishikawa T."/>
            <person name="Yamashita M."/>
            <person name="Koizumi S."/>
            <person name="Kurakawa T."/>
            <person name="Okumura R."/>
            <person name="Kayama H."/>
            <person name="Murakami M."/>
            <person name="Sakaguchi T."/>
            <person name="Das B."/>
            <person name="Nakamura S."/>
            <person name="Okada Y."/>
            <person name="Kumanogoh A."/>
            <person name="Takeda K."/>
        </authorList>
    </citation>
    <scope>NUCLEOTIDE SEQUENCE</scope>
    <source>
        <strain evidence="12">F3-75</strain>
    </source>
</reference>
<dbReference type="GO" id="GO:0005829">
    <property type="term" value="C:cytosol"/>
    <property type="evidence" value="ECO:0007669"/>
    <property type="project" value="TreeGrafter"/>
</dbReference>
<dbReference type="CDD" id="cd00383">
    <property type="entry name" value="trans_reg_C"/>
    <property type="match status" value="1"/>
</dbReference>
<dbReference type="InterPro" id="IPR016032">
    <property type="entry name" value="Sig_transdc_resp-reg_C-effctor"/>
</dbReference>
<evidence type="ECO:0000256" key="6">
    <source>
        <dbReference type="ARBA" id="ARBA00023125"/>
    </source>
</evidence>
<dbReference type="InterPro" id="IPR036388">
    <property type="entry name" value="WH-like_DNA-bd_sf"/>
</dbReference>
<dbReference type="GO" id="GO:0000976">
    <property type="term" value="F:transcription cis-regulatory region binding"/>
    <property type="evidence" value="ECO:0007669"/>
    <property type="project" value="TreeGrafter"/>
</dbReference>
<feature type="modified residue" description="4-aspartylphosphate" evidence="8">
    <location>
        <position position="58"/>
    </location>
</feature>
<evidence type="ECO:0000256" key="7">
    <source>
        <dbReference type="ARBA" id="ARBA00023163"/>
    </source>
</evidence>
<dbReference type="Pfam" id="PF00072">
    <property type="entry name" value="Response_reg"/>
    <property type="match status" value="1"/>
</dbReference>
<dbReference type="RefSeq" id="WP_264966130.1">
    <property type="nucleotide sequence ID" value="NZ_JAPDVK010000002.1"/>
</dbReference>
<gene>
    <name evidence="12" type="ORF">ONT16_08720</name>
</gene>
<comment type="subcellular location">
    <subcellularLocation>
        <location evidence="1">Cytoplasm</location>
    </subcellularLocation>
</comment>
<evidence type="ECO:0000313" key="12">
    <source>
        <dbReference type="EMBL" id="MCW4128337.1"/>
    </source>
</evidence>
<dbReference type="EMBL" id="JAPDVK010000002">
    <property type="protein sequence ID" value="MCW4128337.1"/>
    <property type="molecule type" value="Genomic_DNA"/>
</dbReference>
<keyword evidence="5" id="KW-0805">Transcription regulation</keyword>
<keyword evidence="7" id="KW-0804">Transcription</keyword>
<keyword evidence="3 8" id="KW-0597">Phosphoprotein</keyword>
<keyword evidence="6 9" id="KW-0238">DNA-binding</keyword>
<feature type="domain" description="Response regulatory" evidence="10">
    <location>
        <begin position="9"/>
        <end position="123"/>
    </location>
</feature>
<sequence>MARKMEKLKVIIVDDDKLLGTTLVLGLEGLSMKPYYLDSLDGLLDKISEVQPNILVLDVEVGMGNGIEKLKDLKLHAINIPVIIMSSHIQMEYIAQALENGAFHFLKKPFEIDELGAYIQRFAKTDEKLGIVTDIQIGSLNLQMQFHALFTKNNDQIHLSQKQFEVLSILAQNLGKITTRQTLKRQLWSDGNYSDPSLDNYISQLRKILSIDESVQLETIPKVGFLLKTNKRGCGISVIGH</sequence>
<dbReference type="Gene3D" id="1.10.10.10">
    <property type="entry name" value="Winged helix-like DNA-binding domain superfamily/Winged helix DNA-binding domain"/>
    <property type="match status" value="1"/>
</dbReference>
<dbReference type="SUPFAM" id="SSF52172">
    <property type="entry name" value="CheY-like"/>
    <property type="match status" value="1"/>
</dbReference>
<dbReference type="GO" id="GO:0000156">
    <property type="term" value="F:phosphorelay response regulator activity"/>
    <property type="evidence" value="ECO:0007669"/>
    <property type="project" value="TreeGrafter"/>
</dbReference>
<dbReference type="SMART" id="SM00862">
    <property type="entry name" value="Trans_reg_C"/>
    <property type="match status" value="1"/>
</dbReference>
<dbReference type="InterPro" id="IPR001789">
    <property type="entry name" value="Sig_transdc_resp-reg_receiver"/>
</dbReference>
<dbReference type="InterPro" id="IPR039420">
    <property type="entry name" value="WalR-like"/>
</dbReference>
<dbReference type="PROSITE" id="PS51755">
    <property type="entry name" value="OMPR_PHOB"/>
    <property type="match status" value="1"/>
</dbReference>
<comment type="caution">
    <text evidence="12">The sequence shown here is derived from an EMBL/GenBank/DDBJ whole genome shotgun (WGS) entry which is preliminary data.</text>
</comment>
<dbReference type="GO" id="GO:0032993">
    <property type="term" value="C:protein-DNA complex"/>
    <property type="evidence" value="ECO:0007669"/>
    <property type="project" value="TreeGrafter"/>
</dbReference>
<name>A0AAP3BH36_9BACT</name>
<dbReference type="InterPro" id="IPR011006">
    <property type="entry name" value="CheY-like_superfamily"/>
</dbReference>
<dbReference type="GO" id="GO:0006355">
    <property type="term" value="P:regulation of DNA-templated transcription"/>
    <property type="evidence" value="ECO:0007669"/>
    <property type="project" value="InterPro"/>
</dbReference>
<dbReference type="Pfam" id="PF00486">
    <property type="entry name" value="Trans_reg_C"/>
    <property type="match status" value="1"/>
</dbReference>
<dbReference type="AlphaFoldDB" id="A0AAP3BH36"/>
<dbReference type="PANTHER" id="PTHR48111">
    <property type="entry name" value="REGULATOR OF RPOS"/>
    <property type="match status" value="1"/>
</dbReference>
<keyword evidence="4" id="KW-0902">Two-component regulatory system</keyword>
<evidence type="ECO:0000259" key="10">
    <source>
        <dbReference type="PROSITE" id="PS50110"/>
    </source>
</evidence>
<dbReference type="Proteomes" id="UP001209344">
    <property type="component" value="Unassembled WGS sequence"/>
</dbReference>
<evidence type="ECO:0000256" key="2">
    <source>
        <dbReference type="ARBA" id="ARBA00022490"/>
    </source>
</evidence>
<evidence type="ECO:0000256" key="4">
    <source>
        <dbReference type="ARBA" id="ARBA00023012"/>
    </source>
</evidence>
<proteinExistence type="predicted"/>
<dbReference type="SMART" id="SM00448">
    <property type="entry name" value="REC"/>
    <property type="match status" value="1"/>
</dbReference>
<evidence type="ECO:0000256" key="8">
    <source>
        <dbReference type="PROSITE-ProRule" id="PRU00169"/>
    </source>
</evidence>
<dbReference type="PANTHER" id="PTHR48111:SF35">
    <property type="entry name" value="TRANSCRIPTIONAL REGULATORY PROTEIN QSEB"/>
    <property type="match status" value="1"/>
</dbReference>
<evidence type="ECO:0000256" key="5">
    <source>
        <dbReference type="ARBA" id="ARBA00023015"/>
    </source>
</evidence>
<feature type="domain" description="OmpR/PhoB-type" evidence="11">
    <location>
        <begin position="132"/>
        <end position="229"/>
    </location>
</feature>
<organism evidence="12 13">
    <name type="scientific">Segatella copri</name>
    <dbReference type="NCBI Taxonomy" id="165179"/>
    <lineage>
        <taxon>Bacteria</taxon>
        <taxon>Pseudomonadati</taxon>
        <taxon>Bacteroidota</taxon>
        <taxon>Bacteroidia</taxon>
        <taxon>Bacteroidales</taxon>
        <taxon>Prevotellaceae</taxon>
        <taxon>Segatella</taxon>
    </lineage>
</organism>
<accession>A0AAP3BH36</accession>
<dbReference type="Gene3D" id="3.40.50.2300">
    <property type="match status" value="1"/>
</dbReference>
<evidence type="ECO:0000256" key="3">
    <source>
        <dbReference type="ARBA" id="ARBA00022553"/>
    </source>
</evidence>
<evidence type="ECO:0000259" key="11">
    <source>
        <dbReference type="PROSITE" id="PS51755"/>
    </source>
</evidence>
<keyword evidence="2" id="KW-0963">Cytoplasm</keyword>
<evidence type="ECO:0000256" key="9">
    <source>
        <dbReference type="PROSITE-ProRule" id="PRU01091"/>
    </source>
</evidence>
<protein>
    <submittedName>
        <fullName evidence="12">Response regulator transcription factor</fullName>
    </submittedName>
</protein>
<dbReference type="PROSITE" id="PS50110">
    <property type="entry name" value="RESPONSE_REGULATORY"/>
    <property type="match status" value="1"/>
</dbReference>
<evidence type="ECO:0000313" key="13">
    <source>
        <dbReference type="Proteomes" id="UP001209344"/>
    </source>
</evidence>
<evidence type="ECO:0000256" key="1">
    <source>
        <dbReference type="ARBA" id="ARBA00004496"/>
    </source>
</evidence>
<feature type="DNA-binding region" description="OmpR/PhoB-type" evidence="9">
    <location>
        <begin position="132"/>
        <end position="229"/>
    </location>
</feature>